<feature type="region of interest" description="Disordered" evidence="1">
    <location>
        <begin position="1"/>
        <end position="71"/>
    </location>
</feature>
<keyword evidence="2" id="KW-1185">Reference proteome</keyword>
<dbReference type="WBParaSite" id="nRc.2.0.1.t03604-RA">
    <property type="protein sequence ID" value="nRc.2.0.1.t03604-RA"/>
    <property type="gene ID" value="nRc.2.0.1.g03604"/>
</dbReference>
<protein>
    <submittedName>
        <fullName evidence="3">Uncharacterized protein</fullName>
    </submittedName>
</protein>
<organism evidence="2 3">
    <name type="scientific">Romanomermis culicivorax</name>
    <name type="common">Nematode worm</name>
    <dbReference type="NCBI Taxonomy" id="13658"/>
    <lineage>
        <taxon>Eukaryota</taxon>
        <taxon>Metazoa</taxon>
        <taxon>Ecdysozoa</taxon>
        <taxon>Nematoda</taxon>
        <taxon>Enoplea</taxon>
        <taxon>Dorylaimia</taxon>
        <taxon>Mermithida</taxon>
        <taxon>Mermithoidea</taxon>
        <taxon>Mermithidae</taxon>
        <taxon>Romanomermis</taxon>
    </lineage>
</organism>
<proteinExistence type="predicted"/>
<sequence>MSPVAENSVDVESQHKQNSESMVETQNEELGRRSDNEKAWAENLVKDMTHQNEEADRGEVKPLTCNTFALT</sequence>
<name>A0A915HPG0_ROMCU</name>
<dbReference type="Proteomes" id="UP000887565">
    <property type="component" value="Unplaced"/>
</dbReference>
<dbReference type="AlphaFoldDB" id="A0A915HPG0"/>
<evidence type="ECO:0000256" key="1">
    <source>
        <dbReference type="SAM" id="MobiDB-lite"/>
    </source>
</evidence>
<evidence type="ECO:0000313" key="2">
    <source>
        <dbReference type="Proteomes" id="UP000887565"/>
    </source>
</evidence>
<reference evidence="3" key="1">
    <citation type="submission" date="2022-11" db="UniProtKB">
        <authorList>
            <consortium name="WormBaseParasite"/>
        </authorList>
    </citation>
    <scope>IDENTIFICATION</scope>
</reference>
<accession>A0A915HPG0</accession>
<evidence type="ECO:0000313" key="3">
    <source>
        <dbReference type="WBParaSite" id="nRc.2.0.1.t03604-RA"/>
    </source>
</evidence>
<feature type="compositionally biased region" description="Basic and acidic residues" evidence="1">
    <location>
        <begin position="29"/>
        <end position="60"/>
    </location>
</feature>